<evidence type="ECO:0000256" key="5">
    <source>
        <dbReference type="ARBA" id="ARBA00022777"/>
    </source>
</evidence>
<evidence type="ECO:0000256" key="1">
    <source>
        <dbReference type="ARBA" id="ARBA00000085"/>
    </source>
</evidence>
<dbReference type="PANTHER" id="PTHR44936">
    <property type="entry name" value="SENSOR PROTEIN CREC"/>
    <property type="match status" value="1"/>
</dbReference>
<keyword evidence="5" id="KW-0418">Kinase</keyword>
<dbReference type="EMBL" id="MSDW01000001">
    <property type="protein sequence ID" value="OKY77839.1"/>
    <property type="molecule type" value="Genomic_DNA"/>
</dbReference>
<dbReference type="PROSITE" id="PS50109">
    <property type="entry name" value="HIS_KIN"/>
    <property type="match status" value="1"/>
</dbReference>
<proteinExistence type="predicted"/>
<evidence type="ECO:0000256" key="6">
    <source>
        <dbReference type="ARBA" id="ARBA00022840"/>
    </source>
</evidence>
<dbReference type="GO" id="GO:0005524">
    <property type="term" value="F:ATP binding"/>
    <property type="evidence" value="ECO:0007669"/>
    <property type="project" value="UniProtKB-KW"/>
</dbReference>
<name>A0A1Q6DTY5_METT1</name>
<dbReference type="InterPro" id="IPR004358">
    <property type="entry name" value="Sig_transdc_His_kin-like_C"/>
</dbReference>
<dbReference type="SMART" id="SM00387">
    <property type="entry name" value="HATPase_c"/>
    <property type="match status" value="1"/>
</dbReference>
<comment type="catalytic activity">
    <reaction evidence="1">
        <text>ATP + protein L-histidine = ADP + protein N-phospho-L-histidine.</text>
        <dbReference type="EC" id="2.7.13.3"/>
    </reaction>
</comment>
<feature type="domain" description="Histidine kinase" evidence="7">
    <location>
        <begin position="67"/>
        <end position="166"/>
    </location>
</feature>
<evidence type="ECO:0000256" key="4">
    <source>
        <dbReference type="ARBA" id="ARBA00022741"/>
    </source>
</evidence>
<dbReference type="InParanoid" id="A0A1Q6DTY5"/>
<protein>
    <recommendedName>
        <fullName evidence="2">histidine kinase</fullName>
        <ecNumber evidence="2">2.7.13.3</ecNumber>
    </recommendedName>
</protein>
<sequence length="166" mass="18631">MSRINRTLDLVEKVRVSSKSSFEEKKIAPNELKEIIQEAIKENERDNVSIKLAETDLSTPVRAGSLLKDVISNKIDNAIRHGSADLIKVKIIEDKEITIIVEDNGKGIPDSKKDKIFDKKYTETRKSAGLGLYLSKLIINSYNGKIEVKDSELGGARFEIYLKKAI</sequence>
<evidence type="ECO:0000256" key="2">
    <source>
        <dbReference type="ARBA" id="ARBA00012438"/>
    </source>
</evidence>
<dbReference type="CDD" id="cd00075">
    <property type="entry name" value="HATPase"/>
    <property type="match status" value="1"/>
</dbReference>
<dbReference type="PRINTS" id="PR00344">
    <property type="entry name" value="BCTRLSENSOR"/>
</dbReference>
<dbReference type="GO" id="GO:0004673">
    <property type="term" value="F:protein histidine kinase activity"/>
    <property type="evidence" value="ECO:0007669"/>
    <property type="project" value="UniProtKB-EC"/>
</dbReference>
<gene>
    <name evidence="8" type="ORF">BTN85_0314</name>
</gene>
<dbReference type="Proteomes" id="UP000185744">
    <property type="component" value="Unassembled WGS sequence"/>
</dbReference>
<evidence type="ECO:0000313" key="8">
    <source>
        <dbReference type="EMBL" id="OKY77839.1"/>
    </source>
</evidence>
<keyword evidence="9" id="KW-1185">Reference proteome</keyword>
<dbReference type="InterPro" id="IPR050980">
    <property type="entry name" value="2C_sensor_his_kinase"/>
</dbReference>
<dbReference type="InterPro" id="IPR003594">
    <property type="entry name" value="HATPase_dom"/>
</dbReference>
<organism evidence="8 9">
    <name type="scientific">Methanohalarchaeum thermophilum</name>
    <dbReference type="NCBI Taxonomy" id="1903181"/>
    <lineage>
        <taxon>Archaea</taxon>
        <taxon>Methanobacteriati</taxon>
        <taxon>Methanobacteriota</taxon>
        <taxon>Methanonatronarchaeia</taxon>
        <taxon>Methanonatronarchaeales</taxon>
        <taxon>Methanonatronarchaeaceae</taxon>
        <taxon>Candidatus Methanohalarchaeum</taxon>
    </lineage>
</organism>
<dbReference type="Gene3D" id="3.30.565.10">
    <property type="entry name" value="Histidine kinase-like ATPase, C-terminal domain"/>
    <property type="match status" value="1"/>
</dbReference>
<evidence type="ECO:0000259" key="7">
    <source>
        <dbReference type="PROSITE" id="PS50109"/>
    </source>
</evidence>
<dbReference type="STRING" id="1903181.BTN85_0314"/>
<evidence type="ECO:0000256" key="3">
    <source>
        <dbReference type="ARBA" id="ARBA00022679"/>
    </source>
</evidence>
<dbReference type="SUPFAM" id="SSF55874">
    <property type="entry name" value="ATPase domain of HSP90 chaperone/DNA topoisomerase II/histidine kinase"/>
    <property type="match status" value="1"/>
</dbReference>
<dbReference type="PANTHER" id="PTHR44936:SF10">
    <property type="entry name" value="SENSOR PROTEIN RSTB"/>
    <property type="match status" value="1"/>
</dbReference>
<dbReference type="InterPro" id="IPR005467">
    <property type="entry name" value="His_kinase_dom"/>
</dbReference>
<dbReference type="Pfam" id="PF02518">
    <property type="entry name" value="HATPase_c"/>
    <property type="match status" value="1"/>
</dbReference>
<keyword evidence="6" id="KW-0067">ATP-binding</keyword>
<keyword evidence="4" id="KW-0547">Nucleotide-binding</keyword>
<keyword evidence="3" id="KW-0808">Transferase</keyword>
<comment type="caution">
    <text evidence="8">The sequence shown here is derived from an EMBL/GenBank/DDBJ whole genome shotgun (WGS) entry which is preliminary data.</text>
</comment>
<dbReference type="InterPro" id="IPR036890">
    <property type="entry name" value="HATPase_C_sf"/>
</dbReference>
<dbReference type="EC" id="2.7.13.3" evidence="2"/>
<reference evidence="8" key="1">
    <citation type="submission" date="2016-12" db="EMBL/GenBank/DDBJ databases">
        <title>Discovery of methanogenic haloarchaea.</title>
        <authorList>
            <person name="Sorokin D.Y."/>
            <person name="Makarova K.S."/>
            <person name="Abbas B."/>
            <person name="Ferrer M."/>
            <person name="Golyshin P.N."/>
        </authorList>
    </citation>
    <scope>NUCLEOTIDE SEQUENCE [LARGE SCALE GENOMIC DNA]</scope>
    <source>
        <strain evidence="8">HMET1</strain>
    </source>
</reference>
<evidence type="ECO:0000313" key="9">
    <source>
        <dbReference type="Proteomes" id="UP000185744"/>
    </source>
</evidence>
<dbReference type="AlphaFoldDB" id="A0A1Q6DTY5"/>
<accession>A0A1Q6DTY5</accession>